<dbReference type="InterPro" id="IPR025868">
    <property type="entry name" value="Zn_ribbon_dom_put"/>
</dbReference>
<evidence type="ECO:0000313" key="4">
    <source>
        <dbReference type="Proteomes" id="UP000184052"/>
    </source>
</evidence>
<dbReference type="OrthoDB" id="9801008at2"/>
<reference evidence="3 4" key="1">
    <citation type="submission" date="2016-11" db="EMBL/GenBank/DDBJ databases">
        <authorList>
            <person name="Jaros S."/>
            <person name="Januszkiewicz K."/>
            <person name="Wedrychowicz H."/>
        </authorList>
    </citation>
    <scope>NUCLEOTIDE SEQUENCE [LARGE SCALE GENOMIC DNA]</scope>
    <source>
        <strain evidence="3 4">DSM 17477</strain>
    </source>
</reference>
<organism evidence="3 4">
    <name type="scientific">Dethiosulfatibacter aminovorans DSM 17477</name>
    <dbReference type="NCBI Taxonomy" id="1121476"/>
    <lineage>
        <taxon>Bacteria</taxon>
        <taxon>Bacillati</taxon>
        <taxon>Bacillota</taxon>
        <taxon>Tissierellia</taxon>
        <taxon>Dethiosulfatibacter</taxon>
    </lineage>
</organism>
<dbReference type="AlphaFoldDB" id="A0A1M6CDN8"/>
<proteinExistence type="predicted"/>
<feature type="compositionally biased region" description="Basic and acidic residues" evidence="1">
    <location>
        <begin position="15"/>
        <end position="25"/>
    </location>
</feature>
<dbReference type="STRING" id="1121476.SAMN02745751_00672"/>
<evidence type="ECO:0000313" key="3">
    <source>
        <dbReference type="EMBL" id="SHI59132.1"/>
    </source>
</evidence>
<sequence>MEKFCQSCGMPMDQDPEKGGTNKDGTKNDMYCSYCYENGEFKDDFTEASQMVEFVKGKLAEKGMGKIKQSLYTSQIKKLKRWK</sequence>
<evidence type="ECO:0000256" key="1">
    <source>
        <dbReference type="SAM" id="MobiDB-lite"/>
    </source>
</evidence>
<keyword evidence="4" id="KW-1185">Reference proteome</keyword>
<evidence type="ECO:0000259" key="2">
    <source>
        <dbReference type="Pfam" id="PF12674"/>
    </source>
</evidence>
<dbReference type="Pfam" id="PF12674">
    <property type="entry name" value="Zn_ribbon_2"/>
    <property type="match status" value="1"/>
</dbReference>
<name>A0A1M6CDN8_9FIRM</name>
<dbReference type="Proteomes" id="UP000184052">
    <property type="component" value="Unassembled WGS sequence"/>
</dbReference>
<gene>
    <name evidence="3" type="ORF">SAMN02745751_00672</name>
</gene>
<feature type="region of interest" description="Disordered" evidence="1">
    <location>
        <begin position="1"/>
        <end position="25"/>
    </location>
</feature>
<dbReference type="RefSeq" id="WP_073047084.1">
    <property type="nucleotide sequence ID" value="NZ_FQZL01000005.1"/>
</dbReference>
<accession>A0A1M6CDN8</accession>
<dbReference type="EMBL" id="FQZL01000005">
    <property type="protein sequence ID" value="SHI59132.1"/>
    <property type="molecule type" value="Genomic_DNA"/>
</dbReference>
<feature type="domain" description="Putative zinc ribbon" evidence="2">
    <location>
        <begin position="4"/>
        <end position="83"/>
    </location>
</feature>
<protein>
    <submittedName>
        <fullName evidence="3">Putative zinc ribbon domain-containing protein</fullName>
    </submittedName>
</protein>